<feature type="region of interest" description="Disordered" evidence="1">
    <location>
        <begin position="343"/>
        <end position="430"/>
    </location>
</feature>
<evidence type="ECO:0000259" key="2">
    <source>
        <dbReference type="SMART" id="SM00507"/>
    </source>
</evidence>
<feature type="compositionally biased region" description="Gly residues" evidence="1">
    <location>
        <begin position="371"/>
        <end position="383"/>
    </location>
</feature>
<keyword evidence="4" id="KW-1185">Reference proteome</keyword>
<feature type="non-terminal residue" evidence="3">
    <location>
        <position position="666"/>
    </location>
</feature>
<feature type="region of interest" description="Disordered" evidence="1">
    <location>
        <begin position="606"/>
        <end position="666"/>
    </location>
</feature>
<sequence>MGQGARGHIDGDGLTVSCGPAGADAPQGLEDALDAVRRALAPLEGTPAMGAVVSIIEAAAASAEVSRSTVHPAIEAPAGTPDEALAVVAMLAQARTRLGSVEDSWMLEAAARIRAVNAAAGKAGRRLDDGVTSNIAGARRCSSHIASAALSSARRLARSMPSLRAAKAVARVPEATVLAITQELRDEPREVCEAVDAEISRNVARLDGLGEKAVREVVADLVEKRTDPARSRDREVRAAKRRYLKITPQRHGMARLVAMLPAFGAAQIEAVVQAAAESARAAGSRVPLGALRPDMLVEATNYYSDALTREPPVEVDPTPYAARTMLFEEDLKPMYDLRTGEMIRPAENPPAPAEGEAETGEDSDPAEAADSGGGADVGGGSDLGGEADARPPGRPAYPPGPVGSARGPDLLGAASSSGRPRMDRPAATPKGPRIELLITITDRALLQLDDGTEHASLSGYGLVPGRALTPVLMGQPLGDLADGDEDARAEAHRLRMFYRRLYTHPASGELVAMDSVSRAFPVNLRRMVLSRDGICRSPNCNAASRHADHIHPHAQGGKTSLSNGQGLCAGSNYDKDAAQWDVRLVADPHRPGGTLVTWVSPYGVVGSSPTPPSQRPPDLNRAGRRSVRREERLAARAKDRADGARRRGAATPGTAGRGRGGRGGRG</sequence>
<evidence type="ECO:0000313" key="4">
    <source>
        <dbReference type="Proteomes" id="UP000023067"/>
    </source>
</evidence>
<dbReference type="SMART" id="SM00507">
    <property type="entry name" value="HNHc"/>
    <property type="match status" value="1"/>
</dbReference>
<dbReference type="CDD" id="cd00085">
    <property type="entry name" value="HNHc"/>
    <property type="match status" value="1"/>
</dbReference>
<dbReference type="RefSeq" id="WP_051486903.1">
    <property type="nucleotide sequence ID" value="NZ_KK069997.1"/>
</dbReference>
<name>Z9JSF6_9MICO</name>
<accession>Z9JSF6</accession>
<dbReference type="Proteomes" id="UP000023067">
    <property type="component" value="Unassembled WGS sequence"/>
</dbReference>
<gene>
    <name evidence="3" type="ORF">BF93_01935</name>
</gene>
<evidence type="ECO:0000256" key="1">
    <source>
        <dbReference type="SAM" id="MobiDB-lite"/>
    </source>
</evidence>
<feature type="compositionally biased region" description="Pro residues" evidence="1">
    <location>
        <begin position="392"/>
        <end position="401"/>
    </location>
</feature>
<dbReference type="STRING" id="396014.BF93_01935"/>
<dbReference type="AlphaFoldDB" id="Z9JSF6"/>
<dbReference type="InterPro" id="IPR003615">
    <property type="entry name" value="HNH_nuc"/>
</dbReference>
<dbReference type="eggNOG" id="COG1403">
    <property type="taxonomic scope" value="Bacteria"/>
</dbReference>
<feature type="compositionally biased region" description="Acidic residues" evidence="1">
    <location>
        <begin position="355"/>
        <end position="367"/>
    </location>
</feature>
<proteinExistence type="predicted"/>
<dbReference type="Gene3D" id="1.10.30.50">
    <property type="match status" value="1"/>
</dbReference>
<comment type="caution">
    <text evidence="3">The sequence shown here is derived from an EMBL/GenBank/DDBJ whole genome shotgun (WGS) entry which is preliminary data.</text>
</comment>
<organism evidence="3 4">
    <name type="scientific">Brachybacterium phenoliresistens</name>
    <dbReference type="NCBI Taxonomy" id="396014"/>
    <lineage>
        <taxon>Bacteria</taxon>
        <taxon>Bacillati</taxon>
        <taxon>Actinomycetota</taxon>
        <taxon>Actinomycetes</taxon>
        <taxon>Micrococcales</taxon>
        <taxon>Dermabacteraceae</taxon>
        <taxon>Brachybacterium</taxon>
    </lineage>
</organism>
<evidence type="ECO:0000313" key="3">
    <source>
        <dbReference type="EMBL" id="EWS80731.1"/>
    </source>
</evidence>
<reference evidence="3 4" key="1">
    <citation type="submission" date="2014-02" db="EMBL/GenBank/DDBJ databases">
        <title>Genome sequence of Brachybacterium phenoliresistens strain W13A50.</title>
        <authorList>
            <person name="Wang X."/>
        </authorList>
    </citation>
    <scope>NUCLEOTIDE SEQUENCE [LARGE SCALE GENOMIC DNA]</scope>
    <source>
        <strain evidence="3 4">W13A50</strain>
    </source>
</reference>
<dbReference type="HOGENOM" id="CLU_021786_0_0_11"/>
<protein>
    <recommendedName>
        <fullName evidence="2">HNH nuclease domain-containing protein</fullName>
    </recommendedName>
</protein>
<dbReference type="OrthoDB" id="5241234at2"/>
<dbReference type="EMBL" id="JDYK01000013">
    <property type="protein sequence ID" value="EWS80731.1"/>
    <property type="molecule type" value="Genomic_DNA"/>
</dbReference>
<feature type="compositionally biased region" description="Basic and acidic residues" evidence="1">
    <location>
        <begin position="628"/>
        <end position="645"/>
    </location>
</feature>
<feature type="domain" description="HNH nuclease" evidence="2">
    <location>
        <begin position="523"/>
        <end position="573"/>
    </location>
</feature>